<dbReference type="EMBL" id="MHFR01000023">
    <property type="protein sequence ID" value="OGW98856.1"/>
    <property type="molecule type" value="Genomic_DNA"/>
</dbReference>
<feature type="domain" description="Major facilitator superfamily (MFS) profile" evidence="5">
    <location>
        <begin position="221"/>
        <end position="442"/>
    </location>
</feature>
<reference evidence="6 7" key="1">
    <citation type="journal article" date="2016" name="Nat. Commun.">
        <title>Thousands of microbial genomes shed light on interconnected biogeochemical processes in an aquifer system.</title>
        <authorList>
            <person name="Anantharaman K."/>
            <person name="Brown C.T."/>
            <person name="Hug L.A."/>
            <person name="Sharon I."/>
            <person name="Castelle C.J."/>
            <person name="Probst A.J."/>
            <person name="Thomas B.C."/>
            <person name="Singh A."/>
            <person name="Wilkins M.J."/>
            <person name="Karaoz U."/>
            <person name="Brodie E.L."/>
            <person name="Williams K.H."/>
            <person name="Hubbard S.S."/>
            <person name="Banfield J.F."/>
        </authorList>
    </citation>
    <scope>NUCLEOTIDE SEQUENCE [LARGE SCALE GENOMIC DNA]</scope>
</reference>
<sequence>MSFSSHFISPNEKHRKSLEISWKEGIPASFMQAIVDYYITPLGLLIGATPFQIGCMVSLPQLLGAVSQTLATKMIQWLGSRLQFLVRATLIQALLFAPIAVLSLSLFPGRIYFLIFLMIFFQVFGNLINTVWSSLVSDYLKPEQRGRYFGWRSRIAGCATLTGIITAGIVLYLYRHFSPSLGFLIVFLFALAARLLSSRLMSKMDDLPITQTAEHHFTFLMFLARFRKSNFVKFTIYVAGIIFCSYLASPYFSVFMLRDLRINYLSYMIVHLTLVISAIIAYPIWGKHADVIGNAKILKVTGSLIPLCPLLWVFSHDLWYLILIQIFGGFLWGGFNLCTVNFIYDSVSPGNRVRCLSYFNLINGTAIFCGAAIGGILAERLPPFMGYRLLTLFMLSGFLRYLANIFLSTGFNEIRGTKKKISSIELFFSVIGIKPLTEHPQE</sequence>
<feature type="transmembrane region" description="Helical" evidence="4">
    <location>
        <begin position="155"/>
        <end position="174"/>
    </location>
</feature>
<feature type="transmembrane region" description="Helical" evidence="4">
    <location>
        <begin position="231"/>
        <end position="252"/>
    </location>
</feature>
<feature type="transmembrane region" description="Helical" evidence="4">
    <location>
        <begin position="111"/>
        <end position="135"/>
    </location>
</feature>
<feature type="transmembrane region" description="Helical" evidence="4">
    <location>
        <begin position="84"/>
        <end position="105"/>
    </location>
</feature>
<dbReference type="Pfam" id="PF07690">
    <property type="entry name" value="MFS_1"/>
    <property type="match status" value="1"/>
</dbReference>
<dbReference type="Proteomes" id="UP000178187">
    <property type="component" value="Unassembled WGS sequence"/>
</dbReference>
<evidence type="ECO:0000256" key="3">
    <source>
        <dbReference type="ARBA" id="ARBA00023136"/>
    </source>
</evidence>
<dbReference type="InterPro" id="IPR052528">
    <property type="entry name" value="Sugar_transport-like"/>
</dbReference>
<dbReference type="PANTHER" id="PTHR23526">
    <property type="entry name" value="INTEGRAL MEMBRANE TRANSPORT PROTEIN-RELATED"/>
    <property type="match status" value="1"/>
</dbReference>
<dbReference type="PANTHER" id="PTHR23526:SF2">
    <property type="entry name" value="MAJOR FACILITATOR SUPERFAMILY (MFS) PROFILE DOMAIN-CONTAINING PROTEIN"/>
    <property type="match status" value="1"/>
</dbReference>
<dbReference type="InterPro" id="IPR011701">
    <property type="entry name" value="MFS"/>
</dbReference>
<keyword evidence="2 4" id="KW-1133">Transmembrane helix</keyword>
<evidence type="ECO:0000256" key="2">
    <source>
        <dbReference type="ARBA" id="ARBA00022989"/>
    </source>
</evidence>
<protein>
    <recommendedName>
        <fullName evidence="5">Major facilitator superfamily (MFS) profile domain-containing protein</fullName>
    </recommendedName>
</protein>
<evidence type="ECO:0000313" key="7">
    <source>
        <dbReference type="Proteomes" id="UP000178187"/>
    </source>
</evidence>
<feature type="transmembrane region" description="Helical" evidence="4">
    <location>
        <begin position="180"/>
        <end position="197"/>
    </location>
</feature>
<feature type="transmembrane region" description="Helical" evidence="4">
    <location>
        <begin position="37"/>
        <end position="63"/>
    </location>
</feature>
<accession>A0A1G1L139</accession>
<dbReference type="SUPFAM" id="SSF103473">
    <property type="entry name" value="MFS general substrate transporter"/>
    <property type="match status" value="1"/>
</dbReference>
<proteinExistence type="predicted"/>
<name>A0A1G1L139_9BACT</name>
<comment type="caution">
    <text evidence="6">The sequence shown here is derived from an EMBL/GenBank/DDBJ whole genome shotgun (WGS) entry which is preliminary data.</text>
</comment>
<dbReference type="GO" id="GO:0022857">
    <property type="term" value="F:transmembrane transporter activity"/>
    <property type="evidence" value="ECO:0007669"/>
    <property type="project" value="InterPro"/>
</dbReference>
<dbReference type="AlphaFoldDB" id="A0A1G1L139"/>
<evidence type="ECO:0000313" key="6">
    <source>
        <dbReference type="EMBL" id="OGW98856.1"/>
    </source>
</evidence>
<dbReference type="InterPro" id="IPR036259">
    <property type="entry name" value="MFS_trans_sf"/>
</dbReference>
<evidence type="ECO:0000256" key="1">
    <source>
        <dbReference type="ARBA" id="ARBA00022692"/>
    </source>
</evidence>
<dbReference type="Gene3D" id="1.20.1250.20">
    <property type="entry name" value="MFS general substrate transporter like domains"/>
    <property type="match status" value="2"/>
</dbReference>
<feature type="transmembrane region" description="Helical" evidence="4">
    <location>
        <begin position="320"/>
        <end position="344"/>
    </location>
</feature>
<organism evidence="6 7">
    <name type="scientific">Candidatus Danuiimicrobium aquiferis</name>
    <dbReference type="NCBI Taxonomy" id="1801832"/>
    <lineage>
        <taxon>Bacteria</taxon>
        <taxon>Pseudomonadati</taxon>
        <taxon>Candidatus Omnitrophota</taxon>
        <taxon>Candidatus Danuiimicrobium</taxon>
    </lineage>
</organism>
<feature type="transmembrane region" description="Helical" evidence="4">
    <location>
        <begin position="264"/>
        <end position="285"/>
    </location>
</feature>
<feature type="transmembrane region" description="Helical" evidence="4">
    <location>
        <begin position="356"/>
        <end position="377"/>
    </location>
</feature>
<feature type="transmembrane region" description="Helical" evidence="4">
    <location>
        <begin position="389"/>
        <end position="411"/>
    </location>
</feature>
<dbReference type="PROSITE" id="PS50850">
    <property type="entry name" value="MFS"/>
    <property type="match status" value="1"/>
</dbReference>
<evidence type="ECO:0000259" key="5">
    <source>
        <dbReference type="PROSITE" id="PS50850"/>
    </source>
</evidence>
<keyword evidence="1 4" id="KW-0812">Transmembrane</keyword>
<keyword evidence="3 4" id="KW-0472">Membrane</keyword>
<dbReference type="InterPro" id="IPR020846">
    <property type="entry name" value="MFS_dom"/>
</dbReference>
<evidence type="ECO:0000256" key="4">
    <source>
        <dbReference type="SAM" id="Phobius"/>
    </source>
</evidence>
<gene>
    <name evidence="6" type="ORF">A3G33_09880</name>
</gene>